<comment type="caution">
    <text evidence="1">The sequence shown here is derived from an EMBL/GenBank/DDBJ whole genome shotgun (WGS) entry which is preliminary data.</text>
</comment>
<dbReference type="EMBL" id="VEVO01000016">
    <property type="protein sequence ID" value="KAF0029826.1"/>
    <property type="molecule type" value="Genomic_DNA"/>
</dbReference>
<evidence type="ECO:0000313" key="1">
    <source>
        <dbReference type="EMBL" id="KAF0029826.1"/>
    </source>
</evidence>
<protein>
    <submittedName>
        <fullName evidence="1">Uncharacterized protein</fullName>
    </submittedName>
</protein>
<dbReference type="AlphaFoldDB" id="A0A6A4S3N4"/>
<gene>
    <name evidence="1" type="ORF">F2P81_018931</name>
</gene>
<name>A0A6A4S3N4_SCOMX</name>
<accession>A0A6A4S3N4</accession>
<reference evidence="1 2" key="1">
    <citation type="submission" date="2019-06" db="EMBL/GenBank/DDBJ databases">
        <title>Draft genomes of female and male turbot (Scophthalmus maximus).</title>
        <authorList>
            <person name="Xu H."/>
            <person name="Xu X.-W."/>
            <person name="Shao C."/>
            <person name="Chen S."/>
        </authorList>
    </citation>
    <scope>NUCLEOTIDE SEQUENCE [LARGE SCALE GENOMIC DNA]</scope>
    <source>
        <strain evidence="1">Ysfricsl-2016a</strain>
        <tissue evidence="1">Blood</tissue>
    </source>
</reference>
<sequence length="68" mass="7411">MTGVVLEKGKKGILGIVCALKNGQTERKASAARGKVRLRTAALGKTLFTWKNILRDLTLNFLRILGNS</sequence>
<proteinExistence type="predicted"/>
<evidence type="ECO:0000313" key="2">
    <source>
        <dbReference type="Proteomes" id="UP000438429"/>
    </source>
</evidence>
<dbReference type="Proteomes" id="UP000438429">
    <property type="component" value="Unassembled WGS sequence"/>
</dbReference>
<organism evidence="1 2">
    <name type="scientific">Scophthalmus maximus</name>
    <name type="common">Turbot</name>
    <name type="synonym">Psetta maxima</name>
    <dbReference type="NCBI Taxonomy" id="52904"/>
    <lineage>
        <taxon>Eukaryota</taxon>
        <taxon>Metazoa</taxon>
        <taxon>Chordata</taxon>
        <taxon>Craniata</taxon>
        <taxon>Vertebrata</taxon>
        <taxon>Euteleostomi</taxon>
        <taxon>Actinopterygii</taxon>
        <taxon>Neopterygii</taxon>
        <taxon>Teleostei</taxon>
        <taxon>Neoteleostei</taxon>
        <taxon>Acanthomorphata</taxon>
        <taxon>Carangaria</taxon>
        <taxon>Pleuronectiformes</taxon>
        <taxon>Pleuronectoidei</taxon>
        <taxon>Scophthalmidae</taxon>
        <taxon>Scophthalmus</taxon>
    </lineage>
</organism>